<gene>
    <name evidence="2" type="ORF">D779_1768</name>
</gene>
<dbReference type="RefSeq" id="WP_043748191.1">
    <property type="nucleotide sequence ID" value="NZ_AONC01000003.1"/>
</dbReference>
<proteinExistence type="predicted"/>
<dbReference type="OrthoDB" id="10007632at2"/>
<protein>
    <submittedName>
        <fullName evidence="2">Uncharacterized protein</fullName>
    </submittedName>
</protein>
<evidence type="ECO:0000313" key="3">
    <source>
        <dbReference type="Proteomes" id="UP000019460"/>
    </source>
</evidence>
<comment type="caution">
    <text evidence="2">The sequence shown here is derived from an EMBL/GenBank/DDBJ whole genome shotgun (WGS) entry which is preliminary data.</text>
</comment>
<organism evidence="2 3">
    <name type="scientific">Imhoffiella purpurea</name>
    <dbReference type="NCBI Taxonomy" id="1249627"/>
    <lineage>
        <taxon>Bacteria</taxon>
        <taxon>Pseudomonadati</taxon>
        <taxon>Pseudomonadota</taxon>
        <taxon>Gammaproteobacteria</taxon>
        <taxon>Chromatiales</taxon>
        <taxon>Chromatiaceae</taxon>
        <taxon>Imhoffiella</taxon>
    </lineage>
</organism>
<dbReference type="EMBL" id="AONC01000003">
    <property type="protein sequence ID" value="EXJ16945.1"/>
    <property type="molecule type" value="Genomic_DNA"/>
</dbReference>
<feature type="region of interest" description="Disordered" evidence="1">
    <location>
        <begin position="99"/>
        <end position="127"/>
    </location>
</feature>
<sequence length="127" mass="13037">MTDQPNPDPSAQLAAQLAALQQQMAALQQSPAAATPAASPWASAPTAAPQINGVAVPVKMQTPAGSIRLYFSLPAECAATPEALMAALESMAAAGLPLDTWSSRESGSGWGGSRRDSYASNRGGWKR</sequence>
<reference evidence="2 3" key="1">
    <citation type="submission" date="2012-11" db="EMBL/GenBank/DDBJ databases">
        <title>Genome assembly of Thiorhodococcus sp. AK35.</title>
        <authorList>
            <person name="Nupur N."/>
            <person name="Khatri I."/>
            <person name="Subramanian S."/>
            <person name="Pinnaka A."/>
        </authorList>
    </citation>
    <scope>NUCLEOTIDE SEQUENCE [LARGE SCALE GENOMIC DNA]</scope>
    <source>
        <strain evidence="2 3">AK35</strain>
    </source>
</reference>
<dbReference type="Proteomes" id="UP000019460">
    <property type="component" value="Unassembled WGS sequence"/>
</dbReference>
<accession>W9W2Z6</accession>
<evidence type="ECO:0000313" key="2">
    <source>
        <dbReference type="EMBL" id="EXJ16945.1"/>
    </source>
</evidence>
<keyword evidence="3" id="KW-1185">Reference proteome</keyword>
<dbReference type="STRING" id="1249627.D779_1768"/>
<name>W9W2Z6_9GAMM</name>
<evidence type="ECO:0000256" key="1">
    <source>
        <dbReference type="SAM" id="MobiDB-lite"/>
    </source>
</evidence>
<dbReference type="AlphaFoldDB" id="W9W2Z6"/>